<reference evidence="6 7" key="1">
    <citation type="journal article" date="2023" name="Plant Biotechnol. J.">
        <title>Chromosome-level wild Hevea brasiliensis genome provides new tools for genomic-assisted breeding and valuable loci to elevate rubber yield.</title>
        <authorList>
            <person name="Cheng H."/>
            <person name="Song X."/>
            <person name="Hu Y."/>
            <person name="Wu T."/>
            <person name="Yang Q."/>
            <person name="An Z."/>
            <person name="Feng S."/>
            <person name="Deng Z."/>
            <person name="Wu W."/>
            <person name="Zeng X."/>
            <person name="Tu M."/>
            <person name="Wang X."/>
            <person name="Huang H."/>
        </authorList>
    </citation>
    <scope>NUCLEOTIDE SEQUENCE [LARGE SCALE GENOMIC DNA]</scope>
    <source>
        <strain evidence="6">MT/VB/25A 57/8</strain>
    </source>
</reference>
<dbReference type="InterPro" id="IPR006501">
    <property type="entry name" value="Pectinesterase_inhib_dom"/>
</dbReference>
<name>A0ABQ9M5Y2_HEVBR</name>
<dbReference type="SUPFAM" id="SSF101148">
    <property type="entry name" value="Plant invertase/pectin methylesterase inhibitor"/>
    <property type="match status" value="1"/>
</dbReference>
<dbReference type="PANTHER" id="PTHR35357">
    <property type="entry name" value="OS02G0537100 PROTEIN"/>
    <property type="match status" value="1"/>
</dbReference>
<dbReference type="NCBIfam" id="TIGR01614">
    <property type="entry name" value="PME_inhib"/>
    <property type="match status" value="1"/>
</dbReference>
<gene>
    <name evidence="6" type="ORF">P3X46_013538</name>
</gene>
<keyword evidence="7" id="KW-1185">Reference proteome</keyword>
<feature type="chain" id="PRO_5046694671" description="Pectinesterase inhibitor domain-containing protein" evidence="4">
    <location>
        <begin position="20"/>
        <end position="169"/>
    </location>
</feature>
<keyword evidence="1 4" id="KW-0732">Signal</keyword>
<evidence type="ECO:0000256" key="3">
    <source>
        <dbReference type="ARBA" id="ARBA00038471"/>
    </source>
</evidence>
<feature type="signal peptide" evidence="4">
    <location>
        <begin position="1"/>
        <end position="19"/>
    </location>
</feature>
<dbReference type="PANTHER" id="PTHR35357:SF8">
    <property type="entry name" value="OS01G0111000 PROTEIN"/>
    <property type="match status" value="1"/>
</dbReference>
<dbReference type="SMART" id="SM00856">
    <property type="entry name" value="PMEI"/>
    <property type="match status" value="1"/>
</dbReference>
<comment type="similarity">
    <text evidence="3">Belongs to the PMEI family.</text>
</comment>
<evidence type="ECO:0000256" key="2">
    <source>
        <dbReference type="ARBA" id="ARBA00023157"/>
    </source>
</evidence>
<evidence type="ECO:0000256" key="4">
    <source>
        <dbReference type="SAM" id="SignalP"/>
    </source>
</evidence>
<keyword evidence="2" id="KW-1015">Disulfide bond</keyword>
<sequence length="169" mass="18566">MSLSIFFFVLLLAIPTLHASDLITQTCDKTLYKDLCISTLGSTNVKDMQSLAELVLNITSSNGSETQKLIAEILNKSSNNNNFMKIYLRDCSEAYQNAVDQLNKSMAALKSKAFNDLNTWVTAAMSNAESCENGFKENPGTVSPFTNSNKKFSQLCSITLTITNLLAKN</sequence>
<dbReference type="InterPro" id="IPR035513">
    <property type="entry name" value="Invertase/methylesterase_inhib"/>
</dbReference>
<evidence type="ECO:0000259" key="5">
    <source>
        <dbReference type="SMART" id="SM00856"/>
    </source>
</evidence>
<dbReference type="Gene3D" id="1.20.140.40">
    <property type="entry name" value="Invertase/pectin methylesterase inhibitor family protein"/>
    <property type="match status" value="1"/>
</dbReference>
<evidence type="ECO:0000313" key="6">
    <source>
        <dbReference type="EMBL" id="KAJ9174945.1"/>
    </source>
</evidence>
<dbReference type="CDD" id="cd15801">
    <property type="entry name" value="PMEI-like_1"/>
    <property type="match status" value="1"/>
</dbReference>
<comment type="caution">
    <text evidence="6">The sequence shown here is derived from an EMBL/GenBank/DDBJ whole genome shotgun (WGS) entry which is preliminary data.</text>
</comment>
<dbReference type="Proteomes" id="UP001174677">
    <property type="component" value="Chromosome 8"/>
</dbReference>
<protein>
    <recommendedName>
        <fullName evidence="5">Pectinesterase inhibitor domain-containing protein</fullName>
    </recommendedName>
</protein>
<dbReference type="Pfam" id="PF04043">
    <property type="entry name" value="PMEI"/>
    <property type="match status" value="1"/>
</dbReference>
<evidence type="ECO:0000256" key="1">
    <source>
        <dbReference type="ARBA" id="ARBA00022729"/>
    </source>
</evidence>
<evidence type="ECO:0000313" key="7">
    <source>
        <dbReference type="Proteomes" id="UP001174677"/>
    </source>
</evidence>
<organism evidence="6 7">
    <name type="scientific">Hevea brasiliensis</name>
    <name type="common">Para rubber tree</name>
    <name type="synonym">Siphonia brasiliensis</name>
    <dbReference type="NCBI Taxonomy" id="3981"/>
    <lineage>
        <taxon>Eukaryota</taxon>
        <taxon>Viridiplantae</taxon>
        <taxon>Streptophyta</taxon>
        <taxon>Embryophyta</taxon>
        <taxon>Tracheophyta</taxon>
        <taxon>Spermatophyta</taxon>
        <taxon>Magnoliopsida</taxon>
        <taxon>eudicotyledons</taxon>
        <taxon>Gunneridae</taxon>
        <taxon>Pentapetalae</taxon>
        <taxon>rosids</taxon>
        <taxon>fabids</taxon>
        <taxon>Malpighiales</taxon>
        <taxon>Euphorbiaceae</taxon>
        <taxon>Crotonoideae</taxon>
        <taxon>Micrandreae</taxon>
        <taxon>Hevea</taxon>
    </lineage>
</organism>
<accession>A0ABQ9M5Y2</accession>
<proteinExistence type="inferred from homology"/>
<feature type="domain" description="Pectinesterase inhibitor" evidence="5">
    <location>
        <begin position="18"/>
        <end position="162"/>
    </location>
</feature>
<dbReference type="EMBL" id="JARPOI010000008">
    <property type="protein sequence ID" value="KAJ9174945.1"/>
    <property type="molecule type" value="Genomic_DNA"/>
</dbReference>